<dbReference type="SUPFAM" id="SSF53850">
    <property type="entry name" value="Periplasmic binding protein-like II"/>
    <property type="match status" value="1"/>
</dbReference>
<comment type="similarity">
    <text evidence="1">Belongs to the bacterial solute-binding protein 1 family.</text>
</comment>
<evidence type="ECO:0000313" key="5">
    <source>
        <dbReference type="EMBL" id="WIX75590.1"/>
    </source>
</evidence>
<dbReference type="InterPro" id="IPR006059">
    <property type="entry name" value="SBP"/>
</dbReference>
<dbReference type="RefSeq" id="WP_285966355.1">
    <property type="nucleotide sequence ID" value="NZ_CP127294.1"/>
</dbReference>
<reference evidence="5 6" key="1">
    <citation type="submission" date="2023-06" db="EMBL/GenBank/DDBJ databases">
        <authorList>
            <person name="Oyuntsetseg B."/>
            <person name="Kim S.B."/>
        </authorList>
    </citation>
    <scope>NUCLEOTIDE SEQUENCE [LARGE SCALE GENOMIC DNA]</scope>
    <source>
        <strain evidence="5 6">2-15</strain>
    </source>
</reference>
<keyword evidence="2" id="KW-0813">Transport</keyword>
<organism evidence="5 6">
    <name type="scientific">Amycolatopsis carbonis</name>
    <dbReference type="NCBI Taxonomy" id="715471"/>
    <lineage>
        <taxon>Bacteria</taxon>
        <taxon>Bacillati</taxon>
        <taxon>Actinomycetota</taxon>
        <taxon>Actinomycetes</taxon>
        <taxon>Pseudonocardiales</taxon>
        <taxon>Pseudonocardiaceae</taxon>
        <taxon>Amycolatopsis</taxon>
    </lineage>
</organism>
<dbReference type="InterPro" id="IPR050490">
    <property type="entry name" value="Bact_solute-bd_prot1"/>
</dbReference>
<dbReference type="Proteomes" id="UP001236014">
    <property type="component" value="Chromosome"/>
</dbReference>
<feature type="signal peptide" evidence="4">
    <location>
        <begin position="1"/>
        <end position="29"/>
    </location>
</feature>
<protein>
    <submittedName>
        <fullName evidence="5">Extracellular solute-binding protein</fullName>
    </submittedName>
</protein>
<feature type="chain" id="PRO_5040815732" evidence="4">
    <location>
        <begin position="30"/>
        <end position="470"/>
    </location>
</feature>
<dbReference type="Gene3D" id="3.40.190.10">
    <property type="entry name" value="Periplasmic binding protein-like II"/>
    <property type="match status" value="1"/>
</dbReference>
<evidence type="ECO:0000256" key="4">
    <source>
        <dbReference type="SAM" id="SignalP"/>
    </source>
</evidence>
<gene>
    <name evidence="5" type="ORF">QRX50_29280</name>
</gene>
<keyword evidence="6" id="KW-1185">Reference proteome</keyword>
<evidence type="ECO:0000256" key="3">
    <source>
        <dbReference type="ARBA" id="ARBA00022729"/>
    </source>
</evidence>
<sequence length="470" mass="48475">MSSARGRTRVPVRSAAAVAAVVVAGGALTACGSGSDDSGDGTLTVWSMENQSDRVAAAQRIADQFTAQSGVKVKIVGLDEDQFSQLVTSAAAAGNLPDAVGGLSLTGVNEMAVNDLVDTDAAASVVKTLGANTFSARALQMDVSGGKQLAVPSDGWPQMLVYRKDLFAKAGLPAPDTFDKIRQAAQKLNSPEVAGISIATDPGDAFTQQTFEDFALGNGCQLVDQSGKVTLDSPACVHTFSLYNDLVHDYSVPGAQNVDSTRATYFAGKAAMTVWSSYLLPQLAGLQKDAAPSCPQCQADPSFLAKNTGFVTALKGPDGSAAQNFGELGSWVITQGDRSANAQKFVSYMLDQGYGGWLGLAPQGKIPARTGTATEPGKFTKEWASLPVGTDTKKPLSAVYPAEVIQSLQSSLDSFQQWGIQQGQGGLAGATLAELPVPKAVSAMSGGTVDPAGAAKQATAAVQDIQKSLK</sequence>
<dbReference type="PANTHER" id="PTHR43649:SF34">
    <property type="entry name" value="ABC TRANSPORTER PERIPLASMIC-BINDING PROTEIN YCJN-RELATED"/>
    <property type="match status" value="1"/>
</dbReference>
<keyword evidence="3 4" id="KW-0732">Signal</keyword>
<evidence type="ECO:0000313" key="6">
    <source>
        <dbReference type="Proteomes" id="UP001236014"/>
    </source>
</evidence>
<dbReference type="PROSITE" id="PS51257">
    <property type="entry name" value="PROKAR_LIPOPROTEIN"/>
    <property type="match status" value="1"/>
</dbReference>
<proteinExistence type="inferred from homology"/>
<evidence type="ECO:0000256" key="1">
    <source>
        <dbReference type="ARBA" id="ARBA00008520"/>
    </source>
</evidence>
<dbReference type="KEGG" id="acab:QRX50_29280"/>
<evidence type="ECO:0000256" key="2">
    <source>
        <dbReference type="ARBA" id="ARBA00022448"/>
    </source>
</evidence>
<dbReference type="AlphaFoldDB" id="A0A9Y2I882"/>
<dbReference type="Pfam" id="PF01547">
    <property type="entry name" value="SBP_bac_1"/>
    <property type="match status" value="1"/>
</dbReference>
<dbReference type="EMBL" id="CP127294">
    <property type="protein sequence ID" value="WIX75590.1"/>
    <property type="molecule type" value="Genomic_DNA"/>
</dbReference>
<name>A0A9Y2I882_9PSEU</name>
<accession>A0A9Y2I882</accession>
<dbReference type="PANTHER" id="PTHR43649">
    <property type="entry name" value="ARABINOSE-BINDING PROTEIN-RELATED"/>
    <property type="match status" value="1"/>
</dbReference>